<dbReference type="InterPro" id="IPR036890">
    <property type="entry name" value="HATPase_C_sf"/>
</dbReference>
<dbReference type="PRINTS" id="PR00344">
    <property type="entry name" value="BCTRLSENSOR"/>
</dbReference>
<feature type="domain" description="Response regulatory" evidence="11">
    <location>
        <begin position="609"/>
        <end position="723"/>
    </location>
</feature>
<keyword evidence="7" id="KW-0802">TPR repeat</keyword>
<dbReference type="CDD" id="cd17546">
    <property type="entry name" value="REC_hyHK_CKI1_RcsC-like"/>
    <property type="match status" value="1"/>
</dbReference>
<evidence type="ECO:0000259" key="11">
    <source>
        <dbReference type="PROSITE" id="PS50110"/>
    </source>
</evidence>
<feature type="coiled-coil region" evidence="8">
    <location>
        <begin position="282"/>
        <end position="309"/>
    </location>
</feature>
<dbReference type="Gene3D" id="1.25.40.10">
    <property type="entry name" value="Tetratricopeptide repeat domain"/>
    <property type="match status" value="1"/>
</dbReference>
<dbReference type="InterPro" id="IPR005467">
    <property type="entry name" value="His_kinase_dom"/>
</dbReference>
<feature type="modified residue" description="4-aspartylphosphate" evidence="6">
    <location>
        <position position="658"/>
    </location>
</feature>
<reference evidence="12" key="1">
    <citation type="submission" date="2021-12" db="EMBL/GenBank/DDBJ databases">
        <authorList>
            <person name="Cha I.-T."/>
            <person name="Lee K.-E."/>
            <person name="Park S.-J."/>
        </authorList>
    </citation>
    <scope>NUCLEOTIDE SEQUENCE</scope>
    <source>
        <strain evidence="12">YSM-43</strain>
    </source>
</reference>
<evidence type="ECO:0000256" key="4">
    <source>
        <dbReference type="ARBA" id="ARBA00022679"/>
    </source>
</evidence>
<evidence type="ECO:0000256" key="5">
    <source>
        <dbReference type="ARBA" id="ARBA00022777"/>
    </source>
</evidence>
<feature type="repeat" description="TPR" evidence="7">
    <location>
        <begin position="197"/>
        <end position="230"/>
    </location>
</feature>
<dbReference type="InterPro" id="IPR001789">
    <property type="entry name" value="Sig_transdc_resp-reg_receiver"/>
</dbReference>
<dbReference type="Pfam" id="PF00512">
    <property type="entry name" value="HisKA"/>
    <property type="match status" value="1"/>
</dbReference>
<evidence type="ECO:0000259" key="10">
    <source>
        <dbReference type="PROSITE" id="PS50109"/>
    </source>
</evidence>
<dbReference type="InterPro" id="IPR003594">
    <property type="entry name" value="HATPase_dom"/>
</dbReference>
<dbReference type="SUPFAM" id="SSF47384">
    <property type="entry name" value="Homodimeric domain of signal transducing histidine kinase"/>
    <property type="match status" value="1"/>
</dbReference>
<evidence type="ECO:0000256" key="9">
    <source>
        <dbReference type="SAM" id="Phobius"/>
    </source>
</evidence>
<dbReference type="RefSeq" id="WP_246915999.1">
    <property type="nucleotide sequence ID" value="NZ_CP090145.1"/>
</dbReference>
<dbReference type="InterPro" id="IPR004358">
    <property type="entry name" value="Sig_transdc_His_kin-like_C"/>
</dbReference>
<dbReference type="PANTHER" id="PTHR43047:SF72">
    <property type="entry name" value="OSMOSENSING HISTIDINE PROTEIN KINASE SLN1"/>
    <property type="match status" value="1"/>
</dbReference>
<accession>A0ABY4HMB6</accession>
<dbReference type="InterPro" id="IPR036097">
    <property type="entry name" value="HisK_dim/P_sf"/>
</dbReference>
<evidence type="ECO:0000313" key="12">
    <source>
        <dbReference type="EMBL" id="UOX33367.1"/>
    </source>
</evidence>
<evidence type="ECO:0000313" key="13">
    <source>
        <dbReference type="Proteomes" id="UP000830454"/>
    </source>
</evidence>
<evidence type="ECO:0000256" key="3">
    <source>
        <dbReference type="ARBA" id="ARBA00022553"/>
    </source>
</evidence>
<keyword evidence="9" id="KW-0812">Transmembrane</keyword>
<organism evidence="12 13">
    <name type="scientific">Flavobacterium sediminilitoris</name>
    <dbReference type="NCBI Taxonomy" id="2024526"/>
    <lineage>
        <taxon>Bacteria</taxon>
        <taxon>Pseudomonadati</taxon>
        <taxon>Bacteroidota</taxon>
        <taxon>Flavobacteriia</taxon>
        <taxon>Flavobacteriales</taxon>
        <taxon>Flavobacteriaceae</taxon>
        <taxon>Flavobacterium</taxon>
    </lineage>
</organism>
<dbReference type="CDD" id="cd00082">
    <property type="entry name" value="HisKA"/>
    <property type="match status" value="1"/>
</dbReference>
<dbReference type="SMART" id="SM00388">
    <property type="entry name" value="HisKA"/>
    <property type="match status" value="1"/>
</dbReference>
<dbReference type="SMART" id="SM00028">
    <property type="entry name" value="TPR"/>
    <property type="match status" value="2"/>
</dbReference>
<dbReference type="SUPFAM" id="SSF52172">
    <property type="entry name" value="CheY-like"/>
    <property type="match status" value="1"/>
</dbReference>
<dbReference type="SUPFAM" id="SSF48452">
    <property type="entry name" value="TPR-like"/>
    <property type="match status" value="1"/>
</dbReference>
<dbReference type="InterPro" id="IPR019734">
    <property type="entry name" value="TPR_rpt"/>
</dbReference>
<name>A0ABY4HMB6_9FLAO</name>
<evidence type="ECO:0000256" key="6">
    <source>
        <dbReference type="PROSITE-ProRule" id="PRU00169"/>
    </source>
</evidence>
<evidence type="ECO:0000256" key="7">
    <source>
        <dbReference type="PROSITE-ProRule" id="PRU00339"/>
    </source>
</evidence>
<dbReference type="SMART" id="SM00448">
    <property type="entry name" value="REC"/>
    <property type="match status" value="1"/>
</dbReference>
<dbReference type="Proteomes" id="UP000830454">
    <property type="component" value="Chromosome"/>
</dbReference>
<dbReference type="Gene3D" id="1.10.287.130">
    <property type="match status" value="1"/>
</dbReference>
<dbReference type="Gene3D" id="3.40.50.2300">
    <property type="match status" value="1"/>
</dbReference>
<proteinExistence type="predicted"/>
<dbReference type="PANTHER" id="PTHR43047">
    <property type="entry name" value="TWO-COMPONENT HISTIDINE PROTEIN KINASE"/>
    <property type="match status" value="1"/>
</dbReference>
<keyword evidence="5" id="KW-0418">Kinase</keyword>
<evidence type="ECO:0000256" key="2">
    <source>
        <dbReference type="ARBA" id="ARBA00012438"/>
    </source>
</evidence>
<dbReference type="SMART" id="SM00387">
    <property type="entry name" value="HATPase_c"/>
    <property type="match status" value="1"/>
</dbReference>
<evidence type="ECO:0000256" key="1">
    <source>
        <dbReference type="ARBA" id="ARBA00000085"/>
    </source>
</evidence>
<keyword evidence="8" id="KW-0175">Coiled coil</keyword>
<dbReference type="PROSITE" id="PS50110">
    <property type="entry name" value="RESPONSE_REGULATORY"/>
    <property type="match status" value="1"/>
</dbReference>
<dbReference type="Gene3D" id="3.30.565.10">
    <property type="entry name" value="Histidine kinase-like ATPase, C-terminal domain"/>
    <property type="match status" value="1"/>
</dbReference>
<keyword evidence="9" id="KW-0472">Membrane</keyword>
<keyword evidence="13" id="KW-1185">Reference proteome</keyword>
<gene>
    <name evidence="12" type="ORF">LXD69_15155</name>
</gene>
<protein>
    <recommendedName>
        <fullName evidence="2">histidine kinase</fullName>
        <ecNumber evidence="2">2.7.13.3</ecNumber>
    </recommendedName>
</protein>
<dbReference type="InterPro" id="IPR003661">
    <property type="entry name" value="HisK_dim/P_dom"/>
</dbReference>
<dbReference type="PROSITE" id="PS50005">
    <property type="entry name" value="TPR"/>
    <property type="match status" value="1"/>
</dbReference>
<dbReference type="InterPro" id="IPR011990">
    <property type="entry name" value="TPR-like_helical_dom_sf"/>
</dbReference>
<dbReference type="Pfam" id="PF02518">
    <property type="entry name" value="HATPase_c"/>
    <property type="match status" value="1"/>
</dbReference>
<sequence length="730" mass="85595">MKKIFFFFASLITLSSFSQNKNIDSLLIASEEFVYREFDNDIDPSIIFELIKRQPEIGDINKLALSNFYIAHYYYSIFDYKNSEEYYIKALDEFYEIKNWGLYINTIKDLVSIYRVNKETDKIKNILLKSITIAQNEEVGFYILNSIHELIIYFSYDVNEPEKAIEYGKLFFDKLDYFDKQNITSSEFLYTKTVDANIAYLELGHSYLRLKEYGKAKEYLEKALVFFEKRSDSEKLSRVYNHLLKWAISTNQSKELTFNYLTELEKNINTQNDIEFKRFKIAVKETNNLTEIKKNLKETQIKNKQLSKYNIILLLSISITIISVILILFIIYKYYKIQKERNNRLAYENLILEKIDEERNNYLSIISHELKTPVFTISGLSSLLKENNYDKESITMIKETSDYLLHLIKNILLLPYLEDGNSKLNSPQKEAFNIIVLIKNIIDSYNFIANQKQIKILYESDNINLSQDVIGYKQKISQIIINLLLNAIKYSPNGKEIIIKTIIDKVKNTDYIKMRFYIIDNGCGIKPEFHSKIFEYRKKINPEVEASPNDMKGIGVGLYVVSKLLKELDSEIKFESEFGKGSTFHFSLNLKLHDAIKKQTKYELISPINILIIDDNKLNILVTKKIVKNLGFNAFCCTDEDDILHIIEQNKIQLILMDINMPYRNGYQLSKMIKEQFNLIIIAHTAGNNVMKNSPKVIDAKIDDVITKPYKEEELLEKIVLFFSENFKLN</sequence>
<dbReference type="Pfam" id="PF13181">
    <property type="entry name" value="TPR_8"/>
    <property type="match status" value="1"/>
</dbReference>
<dbReference type="EMBL" id="CP090145">
    <property type="protein sequence ID" value="UOX33367.1"/>
    <property type="molecule type" value="Genomic_DNA"/>
</dbReference>
<keyword evidence="3 6" id="KW-0597">Phosphoprotein</keyword>
<comment type="catalytic activity">
    <reaction evidence="1">
        <text>ATP + protein L-histidine = ADP + protein N-phospho-L-histidine.</text>
        <dbReference type="EC" id="2.7.13.3"/>
    </reaction>
</comment>
<feature type="transmembrane region" description="Helical" evidence="9">
    <location>
        <begin position="311"/>
        <end position="335"/>
    </location>
</feature>
<dbReference type="SUPFAM" id="SSF55874">
    <property type="entry name" value="ATPase domain of HSP90 chaperone/DNA topoisomerase II/histidine kinase"/>
    <property type="match status" value="1"/>
</dbReference>
<dbReference type="CDD" id="cd00075">
    <property type="entry name" value="HATPase"/>
    <property type="match status" value="1"/>
</dbReference>
<dbReference type="EC" id="2.7.13.3" evidence="2"/>
<dbReference type="InterPro" id="IPR011006">
    <property type="entry name" value="CheY-like_superfamily"/>
</dbReference>
<reference evidence="12" key="2">
    <citation type="submission" date="2022-04" db="EMBL/GenBank/DDBJ databases">
        <title>Complete Genome Sequence of Flavobacterium sediminilitoris YSM-43, Isolated from a Tidal Sediment.</title>
        <authorList>
            <person name="Lee P.A."/>
        </authorList>
    </citation>
    <scope>NUCLEOTIDE SEQUENCE</scope>
    <source>
        <strain evidence="12">YSM-43</strain>
    </source>
</reference>
<feature type="domain" description="Histidine kinase" evidence="10">
    <location>
        <begin position="365"/>
        <end position="592"/>
    </location>
</feature>
<keyword evidence="4" id="KW-0808">Transferase</keyword>
<dbReference type="Pfam" id="PF00072">
    <property type="entry name" value="Response_reg"/>
    <property type="match status" value="1"/>
</dbReference>
<dbReference type="PROSITE" id="PS50109">
    <property type="entry name" value="HIS_KIN"/>
    <property type="match status" value="1"/>
</dbReference>
<evidence type="ECO:0000256" key="8">
    <source>
        <dbReference type="SAM" id="Coils"/>
    </source>
</evidence>
<keyword evidence="9" id="KW-1133">Transmembrane helix</keyword>